<feature type="non-terminal residue" evidence="1">
    <location>
        <position position="191"/>
    </location>
</feature>
<proteinExistence type="predicted"/>
<reference evidence="1" key="1">
    <citation type="submission" date="2018-05" db="EMBL/GenBank/DDBJ databases">
        <authorList>
            <person name="Lanie J.A."/>
            <person name="Ng W.-L."/>
            <person name="Kazmierczak K.M."/>
            <person name="Andrzejewski T.M."/>
            <person name="Davidsen T.M."/>
            <person name="Wayne K.J."/>
            <person name="Tettelin H."/>
            <person name="Glass J.I."/>
            <person name="Rusch D."/>
            <person name="Podicherti R."/>
            <person name="Tsui H.-C.T."/>
            <person name="Winkler M.E."/>
        </authorList>
    </citation>
    <scope>NUCLEOTIDE SEQUENCE</scope>
</reference>
<evidence type="ECO:0000313" key="1">
    <source>
        <dbReference type="EMBL" id="SVE36807.1"/>
    </source>
</evidence>
<name>A0A383CWU7_9ZZZZ</name>
<accession>A0A383CWU7</accession>
<dbReference type="AlphaFoldDB" id="A0A383CWU7"/>
<gene>
    <name evidence="1" type="ORF">METZ01_LOCUS489661</name>
</gene>
<dbReference type="InterPro" id="IPR036249">
    <property type="entry name" value="Thioredoxin-like_sf"/>
</dbReference>
<dbReference type="Gene3D" id="3.40.30.10">
    <property type="entry name" value="Glutaredoxin"/>
    <property type="match status" value="1"/>
</dbReference>
<evidence type="ECO:0008006" key="2">
    <source>
        <dbReference type="Google" id="ProtNLM"/>
    </source>
</evidence>
<protein>
    <recommendedName>
        <fullName evidence="2">GST N-terminal domain-containing protein</fullName>
    </recommendedName>
</protein>
<dbReference type="SUPFAM" id="SSF52833">
    <property type="entry name" value="Thioredoxin-like"/>
    <property type="match status" value="1"/>
</dbReference>
<sequence>MEFVALEEAKQASGLRLSFVANAPSPWGEAVKGMLKVKNIPFTATLYNSGDPSNKALVEWTGEDSAPSAMYEDEAPRSGWAEILLLLERLQPEPSLLPADPEQRALMLGLSYEICGEMGLGWSLRLMMADFAIDPNASYPIPPEMGQYLGSKYGYRPGVGPEASKRVADILGMLSARLKDQQGKGHRFLMG</sequence>
<dbReference type="EMBL" id="UINC01212466">
    <property type="protein sequence ID" value="SVE36807.1"/>
    <property type="molecule type" value="Genomic_DNA"/>
</dbReference>
<organism evidence="1">
    <name type="scientific">marine metagenome</name>
    <dbReference type="NCBI Taxonomy" id="408172"/>
    <lineage>
        <taxon>unclassified sequences</taxon>
        <taxon>metagenomes</taxon>
        <taxon>ecological metagenomes</taxon>
    </lineage>
</organism>